<proteinExistence type="predicted"/>
<organism evidence="1">
    <name type="scientific">Anguilla anguilla</name>
    <name type="common">European freshwater eel</name>
    <name type="synonym">Muraena anguilla</name>
    <dbReference type="NCBI Taxonomy" id="7936"/>
    <lineage>
        <taxon>Eukaryota</taxon>
        <taxon>Metazoa</taxon>
        <taxon>Chordata</taxon>
        <taxon>Craniata</taxon>
        <taxon>Vertebrata</taxon>
        <taxon>Euteleostomi</taxon>
        <taxon>Actinopterygii</taxon>
        <taxon>Neopterygii</taxon>
        <taxon>Teleostei</taxon>
        <taxon>Anguilliformes</taxon>
        <taxon>Anguillidae</taxon>
        <taxon>Anguilla</taxon>
    </lineage>
</organism>
<reference evidence="1" key="1">
    <citation type="submission" date="2014-11" db="EMBL/GenBank/DDBJ databases">
        <authorList>
            <person name="Amaro Gonzalez C."/>
        </authorList>
    </citation>
    <scope>NUCLEOTIDE SEQUENCE</scope>
</reference>
<reference evidence="1" key="2">
    <citation type="journal article" date="2015" name="Fish Shellfish Immunol.">
        <title>Early steps in the European eel (Anguilla anguilla)-Vibrio vulnificus interaction in the gills: Role of the RtxA13 toxin.</title>
        <authorList>
            <person name="Callol A."/>
            <person name="Pajuelo D."/>
            <person name="Ebbesson L."/>
            <person name="Teles M."/>
            <person name="MacKenzie S."/>
            <person name="Amaro C."/>
        </authorList>
    </citation>
    <scope>NUCLEOTIDE SEQUENCE</scope>
</reference>
<accession>A0A0E9RH49</accession>
<sequence length="36" mass="4374">MKRPIRDHAPPTLLQALHYFYRIVKGRVYYDFPVVI</sequence>
<dbReference type="AlphaFoldDB" id="A0A0E9RH49"/>
<protein>
    <submittedName>
        <fullName evidence="1">Uncharacterized protein</fullName>
    </submittedName>
</protein>
<dbReference type="EMBL" id="GBXM01080889">
    <property type="protein sequence ID" value="JAH27688.1"/>
    <property type="molecule type" value="Transcribed_RNA"/>
</dbReference>
<evidence type="ECO:0000313" key="1">
    <source>
        <dbReference type="EMBL" id="JAH27688.1"/>
    </source>
</evidence>
<name>A0A0E9RH49_ANGAN</name>